<accession>A0A0C4DU36</accession>
<proteinExistence type="predicted"/>
<protein>
    <submittedName>
        <fullName evidence="4">Serine/threonine protein kinase</fullName>
    </submittedName>
</protein>
<dbReference type="OrthoDB" id="4062651at2759"/>
<feature type="compositionally biased region" description="Low complexity" evidence="2">
    <location>
        <begin position="604"/>
        <end position="613"/>
    </location>
</feature>
<evidence type="ECO:0000256" key="2">
    <source>
        <dbReference type="SAM" id="MobiDB-lite"/>
    </source>
</evidence>
<dbReference type="GO" id="GO:0050793">
    <property type="term" value="P:regulation of developmental process"/>
    <property type="evidence" value="ECO:0007669"/>
    <property type="project" value="UniProtKB-ARBA"/>
</dbReference>
<reference evidence="6" key="2">
    <citation type="submission" date="2010-05" db="EMBL/GenBank/DDBJ databases">
        <title>The genome sequence of Magnaporthe poae strain ATCC 64411.</title>
        <authorList>
            <person name="Ma L.-J."/>
            <person name="Dead R."/>
            <person name="Young S."/>
            <person name="Zeng Q."/>
            <person name="Koehrsen M."/>
            <person name="Alvarado L."/>
            <person name="Berlin A."/>
            <person name="Chapman S.B."/>
            <person name="Chen Z."/>
            <person name="Freedman E."/>
            <person name="Gellesch M."/>
            <person name="Goldberg J."/>
            <person name="Griggs A."/>
            <person name="Gujja S."/>
            <person name="Heilman E.R."/>
            <person name="Heiman D."/>
            <person name="Hepburn T."/>
            <person name="Howarth C."/>
            <person name="Jen D."/>
            <person name="Larson L."/>
            <person name="Mehta T."/>
            <person name="Neiman D."/>
            <person name="Pearson M."/>
            <person name="Roberts A."/>
            <person name="Saif S."/>
            <person name="Shea T."/>
            <person name="Shenoy N."/>
            <person name="Sisk P."/>
            <person name="Stolte C."/>
            <person name="Sykes S."/>
            <person name="Walk T."/>
            <person name="White J."/>
            <person name="Yandava C."/>
            <person name="Haas B."/>
            <person name="Nusbaum C."/>
            <person name="Birren B."/>
        </authorList>
    </citation>
    <scope>NUCLEOTIDE SEQUENCE [LARGE SCALE GENOMIC DNA]</scope>
    <source>
        <strain evidence="6">ATCC 64411 / 73-15</strain>
    </source>
</reference>
<keyword evidence="4" id="KW-0723">Serine/threonine-protein kinase</keyword>
<dbReference type="GO" id="GO:0004674">
    <property type="term" value="F:protein serine/threonine kinase activity"/>
    <property type="evidence" value="ECO:0007669"/>
    <property type="project" value="UniProtKB-KW"/>
</dbReference>
<feature type="binding site" evidence="1">
    <location>
        <position position="176"/>
    </location>
    <ligand>
        <name>ATP</name>
        <dbReference type="ChEBI" id="CHEBI:30616"/>
    </ligand>
</feature>
<feature type="domain" description="Protein kinase" evidence="3">
    <location>
        <begin position="144"/>
        <end position="513"/>
    </location>
</feature>
<dbReference type="PROSITE" id="PS50011">
    <property type="entry name" value="PROTEIN_KINASE_DOM"/>
    <property type="match status" value="1"/>
</dbReference>
<dbReference type="SUPFAM" id="SSF56112">
    <property type="entry name" value="Protein kinase-like (PK-like)"/>
    <property type="match status" value="1"/>
</dbReference>
<dbReference type="Proteomes" id="UP000011715">
    <property type="component" value="Unassembled WGS sequence"/>
</dbReference>
<dbReference type="VEuPathDB" id="FungiDB:MAPG_03470"/>
<dbReference type="EnsemblFungi" id="MAPG_03470T0">
    <property type="protein sequence ID" value="MAPG_03470T0"/>
    <property type="gene ID" value="MAPG_03470"/>
</dbReference>
<dbReference type="eggNOG" id="ENOG502SXF6">
    <property type="taxonomic scope" value="Eukaryota"/>
</dbReference>
<feature type="compositionally biased region" description="Pro residues" evidence="2">
    <location>
        <begin position="559"/>
        <end position="572"/>
    </location>
</feature>
<evidence type="ECO:0000256" key="1">
    <source>
        <dbReference type="PROSITE-ProRule" id="PRU10141"/>
    </source>
</evidence>
<feature type="region of interest" description="Disordered" evidence="2">
    <location>
        <begin position="542"/>
        <end position="613"/>
    </location>
</feature>
<sequence length="764" mass="82227">MSQPAIPPRGSPVSGNVASISSASSASSSPYLSAQAEADRKAATLMNAIYALYWSGRINLWRGDRISLLRRLPPEYQTLPVRAFPQGNIGDFRNLLIAGQQGVPSQTSPIKLRTGGGQTRRKLSATQAEQQAMVSTIHLRATGFRFVKMLGYGGMGVTALFETTDEFGLTHKVVAKVSLNPNRSLQAEKDNHAVLGRCLHIIGTLKASSFFVANPRDRAWKNRIDVGNDILLLEFMKNGDLSSVLEKLGTHRVKLCNRLLWMIFECLFKACIAMAWAGNQVIPEGAIRWDEIVGDLENDDPDSDYAWLHLDLDPLNVLVGDLDINHSTASATEELVPTEASAAQEPASTATEPKHYLFPIVKVSDLGCGKFVDTGHWREVVDARYPGKWEYKAPEQTTLEWEYLDDKLWENLENLPILAAGQYGRWTNLYHIGQIMWCLVTGLHPLYPPKLKRYISNDNGIRTVEYSYGCALLDQKFSDVDPRLRKLIISCMKHDPLERPLFDEIEGMIKTALDDPNKVKFVREQDDAELLRLVHWLFNEPKDAPPPHMSGQRSVAVPRSPPAPASPSPPAATSPRHGLSAGAAASAPVVLNGPQAAPAPPTSSPAVPFSSAPVAGSSSFAPPAFAAIAGASASAGQPPASSGTTVVNSARGNNGNDDGDDDDGAGDGALGGGGAIWAAGPGAREDDESSDIYNASDYVPRDVRSVSAAWGSSTARSRNPFDFSMSTGGSQPAAIGHTLDGAPAARPYSPIHPEEARCAAQFAA</sequence>
<reference evidence="5" key="5">
    <citation type="submission" date="2015-06" db="UniProtKB">
        <authorList>
            <consortium name="EnsemblFungi"/>
        </authorList>
    </citation>
    <scope>IDENTIFICATION</scope>
    <source>
        <strain evidence="5">ATCC 64411</strain>
    </source>
</reference>
<keyword evidence="4" id="KW-0808">Transferase</keyword>
<evidence type="ECO:0000313" key="4">
    <source>
        <dbReference type="EMBL" id="KLU84427.1"/>
    </source>
</evidence>
<keyword evidence="1" id="KW-0547">Nucleotide-binding</keyword>
<reference evidence="5" key="4">
    <citation type="journal article" date="2015" name="G3 (Bethesda)">
        <title>Genome sequences of three phytopathogenic species of the Magnaporthaceae family of fungi.</title>
        <authorList>
            <person name="Okagaki L.H."/>
            <person name="Nunes C.C."/>
            <person name="Sailsbery J."/>
            <person name="Clay B."/>
            <person name="Brown D."/>
            <person name="John T."/>
            <person name="Oh Y."/>
            <person name="Young N."/>
            <person name="Fitzgerald M."/>
            <person name="Haas B.J."/>
            <person name="Zeng Q."/>
            <person name="Young S."/>
            <person name="Adiconis X."/>
            <person name="Fan L."/>
            <person name="Levin J.Z."/>
            <person name="Mitchell T.K."/>
            <person name="Okubara P.A."/>
            <person name="Farman M.L."/>
            <person name="Kohn L.M."/>
            <person name="Birren B."/>
            <person name="Ma L.-J."/>
            <person name="Dean R.A."/>
        </authorList>
    </citation>
    <scope>NUCLEOTIDE SEQUENCE</scope>
    <source>
        <strain evidence="5">ATCC 64411 / 73-15</strain>
    </source>
</reference>
<dbReference type="EMBL" id="GL876967">
    <property type="protein sequence ID" value="KLU84427.1"/>
    <property type="molecule type" value="Genomic_DNA"/>
</dbReference>
<gene>
    <name evidence="4" type="ORF">MAPG_03470</name>
</gene>
<evidence type="ECO:0000313" key="5">
    <source>
        <dbReference type="EnsemblFungi" id="MAPG_03470T0"/>
    </source>
</evidence>
<keyword evidence="6" id="KW-1185">Reference proteome</keyword>
<dbReference type="InterPro" id="IPR000719">
    <property type="entry name" value="Prot_kinase_dom"/>
</dbReference>
<dbReference type="EMBL" id="ADBL01000826">
    <property type="status" value="NOT_ANNOTATED_CDS"/>
    <property type="molecule type" value="Genomic_DNA"/>
</dbReference>
<dbReference type="PROSITE" id="PS00107">
    <property type="entry name" value="PROTEIN_KINASE_ATP"/>
    <property type="match status" value="1"/>
</dbReference>
<dbReference type="SMART" id="SM00220">
    <property type="entry name" value="S_TKc"/>
    <property type="match status" value="1"/>
</dbReference>
<evidence type="ECO:0000313" key="6">
    <source>
        <dbReference type="Proteomes" id="UP000011715"/>
    </source>
</evidence>
<evidence type="ECO:0000259" key="3">
    <source>
        <dbReference type="PROSITE" id="PS50011"/>
    </source>
</evidence>
<dbReference type="GO" id="GO:0005524">
    <property type="term" value="F:ATP binding"/>
    <property type="evidence" value="ECO:0007669"/>
    <property type="project" value="UniProtKB-UniRule"/>
</dbReference>
<dbReference type="InterPro" id="IPR011009">
    <property type="entry name" value="Kinase-like_dom_sf"/>
</dbReference>
<dbReference type="InterPro" id="IPR051681">
    <property type="entry name" value="Ser/Thr_Kinases-Pseudokinases"/>
</dbReference>
<reference evidence="4" key="1">
    <citation type="submission" date="2010-05" db="EMBL/GenBank/DDBJ databases">
        <title>The Genome Sequence of Magnaporthe poae strain ATCC 64411.</title>
        <authorList>
            <consortium name="The Broad Institute Genome Sequencing Platform"/>
            <consortium name="Broad Institute Genome Sequencing Center for Infectious Disease"/>
            <person name="Ma L.-J."/>
            <person name="Dead R."/>
            <person name="Young S."/>
            <person name="Zeng Q."/>
            <person name="Koehrsen M."/>
            <person name="Alvarado L."/>
            <person name="Berlin A."/>
            <person name="Chapman S.B."/>
            <person name="Chen Z."/>
            <person name="Freedman E."/>
            <person name="Gellesch M."/>
            <person name="Goldberg J."/>
            <person name="Griggs A."/>
            <person name="Gujja S."/>
            <person name="Heilman E.R."/>
            <person name="Heiman D."/>
            <person name="Hepburn T."/>
            <person name="Howarth C."/>
            <person name="Jen D."/>
            <person name="Larson L."/>
            <person name="Mehta T."/>
            <person name="Neiman D."/>
            <person name="Pearson M."/>
            <person name="Roberts A."/>
            <person name="Saif S."/>
            <person name="Shea T."/>
            <person name="Shenoy N."/>
            <person name="Sisk P."/>
            <person name="Stolte C."/>
            <person name="Sykes S."/>
            <person name="Walk T."/>
            <person name="White J."/>
            <person name="Yandava C."/>
            <person name="Haas B."/>
            <person name="Nusbaum C."/>
            <person name="Birren B."/>
        </authorList>
    </citation>
    <scope>NUCLEOTIDE SEQUENCE</scope>
    <source>
        <strain evidence="4">ATCC 64411</strain>
    </source>
</reference>
<dbReference type="OMA" id="CARRYEI"/>
<feature type="region of interest" description="Disordered" evidence="2">
    <location>
        <begin position="708"/>
        <end position="741"/>
    </location>
</feature>
<keyword evidence="4" id="KW-0418">Kinase</keyword>
<dbReference type="PANTHER" id="PTHR44329">
    <property type="entry name" value="SERINE/THREONINE-PROTEIN KINASE TNNI3K-RELATED"/>
    <property type="match status" value="1"/>
</dbReference>
<dbReference type="Gene3D" id="1.10.510.10">
    <property type="entry name" value="Transferase(Phosphotransferase) domain 1"/>
    <property type="match status" value="1"/>
</dbReference>
<dbReference type="AlphaFoldDB" id="A0A0C4DU36"/>
<name>A0A0C4DU36_MAGP6</name>
<reference evidence="4" key="3">
    <citation type="submission" date="2011-03" db="EMBL/GenBank/DDBJ databases">
        <title>Annotation of Magnaporthe poae ATCC 64411.</title>
        <authorList>
            <person name="Ma L.-J."/>
            <person name="Dead R."/>
            <person name="Young S.K."/>
            <person name="Zeng Q."/>
            <person name="Gargeya S."/>
            <person name="Fitzgerald M."/>
            <person name="Haas B."/>
            <person name="Abouelleil A."/>
            <person name="Alvarado L."/>
            <person name="Arachchi H.M."/>
            <person name="Berlin A."/>
            <person name="Brown A."/>
            <person name="Chapman S.B."/>
            <person name="Chen Z."/>
            <person name="Dunbar C."/>
            <person name="Freedman E."/>
            <person name="Gearin G."/>
            <person name="Gellesch M."/>
            <person name="Goldberg J."/>
            <person name="Griggs A."/>
            <person name="Gujja S."/>
            <person name="Heiman D."/>
            <person name="Howarth C."/>
            <person name="Larson L."/>
            <person name="Lui A."/>
            <person name="MacDonald P.J.P."/>
            <person name="Mehta T."/>
            <person name="Montmayeur A."/>
            <person name="Murphy C."/>
            <person name="Neiman D."/>
            <person name="Pearson M."/>
            <person name="Priest M."/>
            <person name="Roberts A."/>
            <person name="Saif S."/>
            <person name="Shea T."/>
            <person name="Shenoy N."/>
            <person name="Sisk P."/>
            <person name="Stolte C."/>
            <person name="Sykes S."/>
            <person name="Yandava C."/>
            <person name="Wortman J."/>
            <person name="Nusbaum C."/>
            <person name="Birren B."/>
        </authorList>
    </citation>
    <scope>NUCLEOTIDE SEQUENCE</scope>
    <source>
        <strain evidence="4">ATCC 64411</strain>
    </source>
</reference>
<feature type="compositionally biased region" description="Gly residues" evidence="2">
    <location>
        <begin position="666"/>
        <end position="675"/>
    </location>
</feature>
<organism evidence="5 6">
    <name type="scientific">Magnaporthiopsis poae (strain ATCC 64411 / 73-15)</name>
    <name type="common">Kentucky bluegrass fungus</name>
    <name type="synonym">Magnaporthe poae</name>
    <dbReference type="NCBI Taxonomy" id="644358"/>
    <lineage>
        <taxon>Eukaryota</taxon>
        <taxon>Fungi</taxon>
        <taxon>Dikarya</taxon>
        <taxon>Ascomycota</taxon>
        <taxon>Pezizomycotina</taxon>
        <taxon>Sordariomycetes</taxon>
        <taxon>Sordariomycetidae</taxon>
        <taxon>Magnaporthales</taxon>
        <taxon>Magnaporthaceae</taxon>
        <taxon>Magnaporthiopsis</taxon>
    </lineage>
</organism>
<keyword evidence="1" id="KW-0067">ATP-binding</keyword>
<feature type="region of interest" description="Disordered" evidence="2">
    <location>
        <begin position="633"/>
        <end position="690"/>
    </location>
</feature>
<dbReference type="InterPro" id="IPR017441">
    <property type="entry name" value="Protein_kinase_ATP_BS"/>
</dbReference>
<feature type="compositionally biased region" description="Low complexity" evidence="2">
    <location>
        <begin position="633"/>
        <end position="656"/>
    </location>
</feature>
<dbReference type="STRING" id="644358.A0A0C4DU36"/>